<proteinExistence type="predicted"/>
<reference evidence="2" key="1">
    <citation type="submission" date="2017-06" db="EMBL/GenBank/DDBJ databases">
        <title>Herbaspirillum phytohormonus sp. nov., isolated from the root nodule of Robinia pseudoacacia in lead-zinc mine.</title>
        <authorList>
            <person name="Fan M."/>
            <person name="Lin Y."/>
        </authorList>
    </citation>
    <scope>NUCLEOTIDE SEQUENCE [LARGE SCALE GENOMIC DNA]</scope>
    <source>
        <strain evidence="2">SC-089</strain>
    </source>
</reference>
<sequence length="401" mass="43897">MPRTPDLAPASKPPREAQHLITLAQALALSGSRLEDAYWENLLASQVGKLLQSKRNRGIETALDHLAARDTPAYEILIEQAETSSESIRLEADGVEYDALLFSAPIVAWTRYRLPDGRLAADLKQTLQALLQQHIVAADARLAILPELVCFDQMPQSFQETWNWTRRLGLAALGQGRESSLLKTLPDTEGMLADARFIVGAIVAPKGAAVFRWQSQTEPVSRQQCLESWAADSSAALGPLFTGCQFDYVQPDAFYISNREADRRIRPLALKAAVAWLSSAAGIEAADLRAVIAGCGDTQVEEYRIGFGTRQSNEVVYGCIWPILSKDEAAAESEDGGRIDIPDEIAAQLKELGVSDIRRLPGLYPAEFCEDCGAPYFPNALGEMMHPEVPEEADLGPAHFH</sequence>
<keyword evidence="2" id="KW-1185">Reference proteome</keyword>
<dbReference type="Pfam" id="PF11062">
    <property type="entry name" value="DUF2863"/>
    <property type="match status" value="1"/>
</dbReference>
<dbReference type="Proteomes" id="UP000214603">
    <property type="component" value="Unassembled WGS sequence"/>
</dbReference>
<dbReference type="EMBL" id="NJIH01000005">
    <property type="protein sequence ID" value="OWT60569.1"/>
    <property type="molecule type" value="Genomic_DNA"/>
</dbReference>
<protein>
    <recommendedName>
        <fullName evidence="3">DUF2863 domain-containing protein</fullName>
    </recommendedName>
</protein>
<name>A0A225MP57_9BURK</name>
<gene>
    <name evidence="1" type="ORF">CEY11_10060</name>
</gene>
<dbReference type="AlphaFoldDB" id="A0A225MP57"/>
<accession>A0A225MP57</accession>
<dbReference type="InterPro" id="IPR021292">
    <property type="entry name" value="DUF2863"/>
</dbReference>
<organism evidence="1 2">
    <name type="scientific">Candidimonas nitroreducens</name>
    <dbReference type="NCBI Taxonomy" id="683354"/>
    <lineage>
        <taxon>Bacteria</taxon>
        <taxon>Pseudomonadati</taxon>
        <taxon>Pseudomonadota</taxon>
        <taxon>Betaproteobacteria</taxon>
        <taxon>Burkholderiales</taxon>
        <taxon>Alcaligenaceae</taxon>
        <taxon>Candidimonas</taxon>
    </lineage>
</organism>
<dbReference type="RefSeq" id="WP_088603269.1">
    <property type="nucleotide sequence ID" value="NZ_NJIH01000005.1"/>
</dbReference>
<dbReference type="OrthoDB" id="5291868at2"/>
<evidence type="ECO:0000313" key="1">
    <source>
        <dbReference type="EMBL" id="OWT60569.1"/>
    </source>
</evidence>
<evidence type="ECO:0000313" key="2">
    <source>
        <dbReference type="Proteomes" id="UP000214603"/>
    </source>
</evidence>
<comment type="caution">
    <text evidence="1">The sequence shown here is derived from an EMBL/GenBank/DDBJ whole genome shotgun (WGS) entry which is preliminary data.</text>
</comment>
<evidence type="ECO:0008006" key="3">
    <source>
        <dbReference type="Google" id="ProtNLM"/>
    </source>
</evidence>